<dbReference type="Ensembl" id="ENSXETT00000123130">
    <property type="protein sequence ID" value="ENSXETP00000112782"/>
    <property type="gene ID" value="ENSXETG00000046737"/>
</dbReference>
<sequence>MVPRDWKKANVTPIFKKGVRSQPGNYRPVSLTSMVGKLFEGLLRDHIQNYVVENGIMSSNQHGFMKDRSCQTNLIAFYDEVSKKLDSGDSVDIIYLDFAKAFDTVPHKRLLSKLRSIGLSEVVCTWIENWLQDRVQRVVVNGTFSTWNKVLSGVPQGSVLGPLLFNLFINDLGEGIMSNVSVFADDTKLCRPVNSIQDVTSLQQDLDQLAIWAAKWQMRFNVDKCKVMHLGCKNMQAPYTLNGTALGKSIMEKELGVLVDNKLGCSKQCQAAAARANRGLSCIKRGIDSREEGVILPLYRALVRPHLEYAVQFWSPVLKQDIIELERVQRRATKLVKGMESLSYEERLAKLGLFTLEKRRLRGDMITMYKYIRGSYNNLSNVLFTSRSFQRTRGHPLRLEEGRFHLNIRKGFFTVRAVRFWNSLPESVVLADTLYNFKKGLDGFLASEGIQG</sequence>
<dbReference type="Pfam" id="PF00078">
    <property type="entry name" value="RVT_1"/>
    <property type="match status" value="1"/>
</dbReference>
<evidence type="ECO:0000259" key="1">
    <source>
        <dbReference type="PROSITE" id="PS50878"/>
    </source>
</evidence>
<name>A0A803JXI5_XENTR</name>
<dbReference type="InParanoid" id="A0A803JXI5"/>
<protein>
    <recommendedName>
        <fullName evidence="1">Reverse transcriptase domain-containing protein</fullName>
    </recommendedName>
</protein>
<dbReference type="SUPFAM" id="SSF56672">
    <property type="entry name" value="DNA/RNA polymerases"/>
    <property type="match status" value="1"/>
</dbReference>
<reference evidence="2" key="1">
    <citation type="journal article" date="2010" name="Science">
        <title>The genome of the Western clawed frog Xenopus tropicalis.</title>
        <authorList>
            <person name="Hellsten U."/>
            <person name="Harland R.M."/>
            <person name="Gilchrist M.J."/>
            <person name="Hendrix D."/>
            <person name="Jurka J."/>
            <person name="Kapitonov V."/>
            <person name="Ovcharenko I."/>
            <person name="Putnam N.H."/>
            <person name="Shu S."/>
            <person name="Taher L."/>
            <person name="Blitz I.L."/>
            <person name="Blumberg B."/>
            <person name="Dichmann D.S."/>
            <person name="Dubchak I."/>
            <person name="Amaya E."/>
            <person name="Detter J.C."/>
            <person name="Fletcher R."/>
            <person name="Gerhard D.S."/>
            <person name="Goodstein D."/>
            <person name="Graves T."/>
            <person name="Grigoriev I.V."/>
            <person name="Grimwood J."/>
            <person name="Kawashima T."/>
            <person name="Lindquist E."/>
            <person name="Lucas S.M."/>
            <person name="Mead P.E."/>
            <person name="Mitros T."/>
            <person name="Ogino H."/>
            <person name="Ohta Y."/>
            <person name="Poliakov A.V."/>
            <person name="Pollet N."/>
            <person name="Robert J."/>
            <person name="Salamov A."/>
            <person name="Sater A.K."/>
            <person name="Schmutz J."/>
            <person name="Terry A."/>
            <person name="Vize P.D."/>
            <person name="Warren W.C."/>
            <person name="Wells D."/>
            <person name="Wills A."/>
            <person name="Wilson R.K."/>
            <person name="Zimmerman L.B."/>
            <person name="Zorn A.M."/>
            <person name="Grainger R."/>
            <person name="Grammer T."/>
            <person name="Khokha M.K."/>
            <person name="Richardson P.M."/>
            <person name="Rokhsar D.S."/>
        </authorList>
    </citation>
    <scope>NUCLEOTIDE SEQUENCE [LARGE SCALE GENOMIC DNA]</scope>
    <source>
        <strain evidence="2">Nigerian</strain>
    </source>
</reference>
<evidence type="ECO:0000313" key="2">
    <source>
        <dbReference type="Ensembl" id="ENSXETP00000112782"/>
    </source>
</evidence>
<proteinExistence type="predicted"/>
<dbReference type="PANTHER" id="PTHR33332">
    <property type="entry name" value="REVERSE TRANSCRIPTASE DOMAIN-CONTAINING PROTEIN"/>
    <property type="match status" value="1"/>
</dbReference>
<dbReference type="PRINTS" id="PR01345">
    <property type="entry name" value="CERVTRCPTASE"/>
</dbReference>
<dbReference type="AlphaFoldDB" id="A0A803JXI5"/>
<reference evidence="2" key="2">
    <citation type="submission" date="2021-03" db="UniProtKB">
        <authorList>
            <consortium name="Ensembl"/>
        </authorList>
    </citation>
    <scope>IDENTIFICATION</scope>
</reference>
<organism evidence="2">
    <name type="scientific">Xenopus tropicalis</name>
    <name type="common">Western clawed frog</name>
    <name type="synonym">Silurana tropicalis</name>
    <dbReference type="NCBI Taxonomy" id="8364"/>
    <lineage>
        <taxon>Eukaryota</taxon>
        <taxon>Metazoa</taxon>
        <taxon>Chordata</taxon>
        <taxon>Craniata</taxon>
        <taxon>Vertebrata</taxon>
        <taxon>Euteleostomi</taxon>
        <taxon>Amphibia</taxon>
        <taxon>Batrachia</taxon>
        <taxon>Anura</taxon>
        <taxon>Pipoidea</taxon>
        <taxon>Pipidae</taxon>
        <taxon>Xenopodinae</taxon>
        <taxon>Xenopus</taxon>
        <taxon>Silurana</taxon>
    </lineage>
</organism>
<feature type="domain" description="Reverse transcriptase" evidence="1">
    <location>
        <begin position="1"/>
        <end position="246"/>
    </location>
</feature>
<dbReference type="CDD" id="cd01650">
    <property type="entry name" value="RT_nLTR_like"/>
    <property type="match status" value="1"/>
</dbReference>
<dbReference type="InterPro" id="IPR043502">
    <property type="entry name" value="DNA/RNA_pol_sf"/>
</dbReference>
<dbReference type="GeneTree" id="ENSGT01150000286902"/>
<accession>A0A803JXI5</accession>
<dbReference type="PROSITE" id="PS50878">
    <property type="entry name" value="RT_POL"/>
    <property type="match status" value="1"/>
</dbReference>
<dbReference type="InterPro" id="IPR000477">
    <property type="entry name" value="RT_dom"/>
</dbReference>